<dbReference type="InterPro" id="IPR012533">
    <property type="entry name" value="YcnI-copper_dom"/>
</dbReference>
<dbReference type="Proteomes" id="UP000199341">
    <property type="component" value="Unassembled WGS sequence"/>
</dbReference>
<evidence type="ECO:0000313" key="4">
    <source>
        <dbReference type="Proteomes" id="UP000199341"/>
    </source>
</evidence>
<sequence>MLLLTGRPPMSSPKSPRAKSASALRRRVLRAAPVCAGLCATALLALAGPASAHVKVFSDDARQGRPATLRFRVPSERTAAVTVRVDVSFPEDVAPASVPPVGGWTDQVERPGPDGRTHVVWTARAGHEIASDDVRSFTVEVAPLPKDASVSFDAAQTYSDGYVVDWDEAQHGAAPPAFPAPVLVLDAAAYNAEQARAQATTAAPHPSVSAAAAQTASASGSGSGTGSWLPWTVAGVALAAAAGTALVRRGKPPTASGH</sequence>
<dbReference type="InterPro" id="IPR038507">
    <property type="entry name" value="YcnI-like_sf"/>
</dbReference>
<proteinExistence type="predicted"/>
<feature type="region of interest" description="Disordered" evidence="1">
    <location>
        <begin position="1"/>
        <end position="22"/>
    </location>
</feature>
<feature type="domain" description="YncI copper-binding" evidence="2">
    <location>
        <begin position="53"/>
        <end position="185"/>
    </location>
</feature>
<gene>
    <name evidence="3" type="ORF">SAMN05216259_10583</name>
</gene>
<dbReference type="RefSeq" id="WP_093784391.1">
    <property type="nucleotide sequence ID" value="NZ_FNIE01000005.1"/>
</dbReference>
<name>A0A1H0D5S3_9ACTN</name>
<dbReference type="OrthoDB" id="9810871at2"/>
<evidence type="ECO:0000256" key="1">
    <source>
        <dbReference type="SAM" id="MobiDB-lite"/>
    </source>
</evidence>
<keyword evidence="4" id="KW-1185">Reference proteome</keyword>
<evidence type="ECO:0000313" key="3">
    <source>
        <dbReference type="EMBL" id="SDN65520.1"/>
    </source>
</evidence>
<dbReference type="Pfam" id="PF07987">
    <property type="entry name" value="DUF1775"/>
    <property type="match status" value="1"/>
</dbReference>
<evidence type="ECO:0000259" key="2">
    <source>
        <dbReference type="Pfam" id="PF07987"/>
    </source>
</evidence>
<accession>A0A1H0D5S3</accession>
<dbReference type="AlphaFoldDB" id="A0A1H0D5S3"/>
<organism evidence="3 4">
    <name type="scientific">Actinacidiphila guanduensis</name>
    <dbReference type="NCBI Taxonomy" id="310781"/>
    <lineage>
        <taxon>Bacteria</taxon>
        <taxon>Bacillati</taxon>
        <taxon>Actinomycetota</taxon>
        <taxon>Actinomycetes</taxon>
        <taxon>Kitasatosporales</taxon>
        <taxon>Streptomycetaceae</taxon>
        <taxon>Actinacidiphila</taxon>
    </lineage>
</organism>
<dbReference type="Gene3D" id="2.60.40.2230">
    <property type="entry name" value="Uncharacterised protein YcnI-like PF07987, DUF1775"/>
    <property type="match status" value="1"/>
</dbReference>
<protein>
    <submittedName>
        <fullName evidence="3">Uncharacterized protein YcnI</fullName>
    </submittedName>
</protein>
<dbReference type="STRING" id="310781.SAMN05216259_10583"/>
<feature type="compositionally biased region" description="Low complexity" evidence="1">
    <location>
        <begin position="7"/>
        <end position="22"/>
    </location>
</feature>
<dbReference type="EMBL" id="FNIE01000005">
    <property type="protein sequence ID" value="SDN65520.1"/>
    <property type="molecule type" value="Genomic_DNA"/>
</dbReference>
<reference evidence="3 4" key="1">
    <citation type="submission" date="2016-10" db="EMBL/GenBank/DDBJ databases">
        <authorList>
            <person name="de Groot N.N."/>
        </authorList>
    </citation>
    <scope>NUCLEOTIDE SEQUENCE [LARGE SCALE GENOMIC DNA]</scope>
    <source>
        <strain evidence="3 4">CGMCC 4.2022</strain>
    </source>
</reference>